<reference evidence="2 3" key="1">
    <citation type="submission" date="2020-11" db="EMBL/GenBank/DDBJ databases">
        <title>Streptomyces spirodelae sp. nov., isolated from duckweed.</title>
        <authorList>
            <person name="Saimee Y."/>
            <person name="Duangmal K."/>
        </authorList>
    </citation>
    <scope>NUCLEOTIDE SEQUENCE [LARGE SCALE GENOMIC DNA]</scope>
    <source>
        <strain evidence="2 3">S16-07</strain>
    </source>
</reference>
<gene>
    <name evidence="2" type="ORF">ITI46_01150</name>
</gene>
<dbReference type="RefSeq" id="WP_209237239.1">
    <property type="nucleotide sequence ID" value="NZ_JADKMA010000003.1"/>
</dbReference>
<dbReference type="Pfam" id="PF06013">
    <property type="entry name" value="WXG100"/>
    <property type="match status" value="1"/>
</dbReference>
<name>A0ABS3X4L9_9ACTN</name>
<proteinExistence type="predicted"/>
<dbReference type="Gene3D" id="1.10.287.1060">
    <property type="entry name" value="ESAT-6-like"/>
    <property type="match status" value="1"/>
</dbReference>
<dbReference type="NCBIfam" id="TIGR03930">
    <property type="entry name" value="WXG100_ESAT6"/>
    <property type="match status" value="1"/>
</dbReference>
<dbReference type="InterPro" id="IPR036689">
    <property type="entry name" value="ESAT-6-like_sf"/>
</dbReference>
<dbReference type="EMBL" id="JADKMA010000003">
    <property type="protein sequence ID" value="MBO8190328.1"/>
    <property type="molecule type" value="Genomic_DNA"/>
</dbReference>
<evidence type="ECO:0000313" key="2">
    <source>
        <dbReference type="EMBL" id="MBO8190328.1"/>
    </source>
</evidence>
<dbReference type="InterPro" id="IPR010310">
    <property type="entry name" value="T7SS_ESAT-6-like"/>
</dbReference>
<accession>A0ABS3X4L9</accession>
<feature type="compositionally biased region" description="Pro residues" evidence="1">
    <location>
        <begin position="104"/>
        <end position="113"/>
    </location>
</feature>
<evidence type="ECO:0000313" key="3">
    <source>
        <dbReference type="Proteomes" id="UP001519064"/>
    </source>
</evidence>
<organism evidence="2 3">
    <name type="scientific">Streptomyces oryzae</name>
    <dbReference type="NCBI Taxonomy" id="1434886"/>
    <lineage>
        <taxon>Bacteria</taxon>
        <taxon>Bacillati</taxon>
        <taxon>Actinomycetota</taxon>
        <taxon>Actinomycetes</taxon>
        <taxon>Kitasatosporales</taxon>
        <taxon>Streptomycetaceae</taxon>
        <taxon>Streptomyces</taxon>
    </lineage>
</organism>
<dbReference type="SUPFAM" id="SSF140453">
    <property type="entry name" value="EsxAB dimer-like"/>
    <property type="match status" value="1"/>
</dbReference>
<feature type="region of interest" description="Disordered" evidence="1">
    <location>
        <begin position="94"/>
        <end position="113"/>
    </location>
</feature>
<keyword evidence="3" id="KW-1185">Reference proteome</keyword>
<evidence type="ECO:0000256" key="1">
    <source>
        <dbReference type="SAM" id="MobiDB-lite"/>
    </source>
</evidence>
<sequence length="113" mass="12491">MSDSGYTIEQFRIDLKQLNEAIGTISTIKTEITDNMSAVRKIMNSLGDAWSGPAHNTFHPMKTWFDTTQTDLGEMLDEIIRRLQSSYDNYHAAEQANFGNVTPEGPPPPGGSA</sequence>
<comment type="caution">
    <text evidence="2">The sequence shown here is derived from an EMBL/GenBank/DDBJ whole genome shotgun (WGS) entry which is preliminary data.</text>
</comment>
<protein>
    <submittedName>
        <fullName evidence="2">WXG100 family type VII secretion target</fullName>
    </submittedName>
</protein>
<dbReference type="Proteomes" id="UP001519064">
    <property type="component" value="Unassembled WGS sequence"/>
</dbReference>